<keyword evidence="10" id="KW-0238">DNA-binding</keyword>
<dbReference type="InterPro" id="IPR014721">
    <property type="entry name" value="Ribsml_uS5_D2-typ_fold_subgr"/>
</dbReference>
<dbReference type="FunFam" id="3.30.230.10:FF:000005">
    <property type="entry name" value="DNA gyrase subunit B"/>
    <property type="match status" value="1"/>
</dbReference>
<dbReference type="InterPro" id="IPR003594">
    <property type="entry name" value="HATPase_dom"/>
</dbReference>
<evidence type="ECO:0000256" key="9">
    <source>
        <dbReference type="ARBA" id="ARBA00023029"/>
    </source>
</evidence>
<dbReference type="InterPro" id="IPR013760">
    <property type="entry name" value="Topo_IIA-like_dom_sf"/>
</dbReference>
<dbReference type="Gene3D" id="3.40.50.670">
    <property type="match status" value="2"/>
</dbReference>
<dbReference type="AlphaFoldDB" id="A0A1G2ME87"/>
<dbReference type="InterPro" id="IPR030934">
    <property type="entry name" value="Intein_C"/>
</dbReference>
<dbReference type="InterPro" id="IPR003586">
    <property type="entry name" value="Hint_dom_C"/>
</dbReference>
<sequence>MAKNKKTSKPNGSGHHYDASSITVLEGLEPVRRRPGMYIGTTGPDGLHHLITEIFDNSRDEAMGGFSNDIEIVLLPNNRVRVADNGRGIPVDMHKQTKVSALETIMTTLHAGGKFGGEQASYKVAGGLHGVGASVVNALSIWMEVVVHRDGGVYYQEYKQGKRKAAVKKIGKSALHGTIVQFEPDAEIFKEGIAFDFSRIVNHMRQQAYLVRGLRISILDARNLGSIDLADVFYFRELGLEAPSETFYFEGGLLSLVKHYNEHFKAVHKNIFYAERKADGIEGVEIALQYVDDISSRVLPFANNIYNPEGGTHLTGFKTALTRTLNTYARKNNFIKESEENFTGEDVLEGLTAVISVKLREIQFEGQTKAKLGSMEAQSAVAAAFGESFAAFLEENPDDARAMIGKVILALKARKAAKAAKDSVLRKGALEGMTLPGKLADCETKNAEDAELFLVEGDSAGGCWSGETKIALVDGREISFEDIVKEDRHGKQNFCYTIKKDGHIGVAPILHPRRTKRNTRVIKIILDTGEELVCTPDHLFRLVDGTYKQAQSLTPQDSLAPLYRKTSKKGEGTQLDGYEMLFDPKARKWILTHIISDMYNLEKGVYSSVSGNHRHHADFNKRNNNPTNIKRVTYKEHMALHYAYMKGALHRPDVKLKSIETKRSLKYRALAREKSLEKRELFSANAKKQWKNPEYKKYMTEQFLAFYRSNAVYREKNNTLLKRVASEYWRSEENRKAQSRRVAQFFRTHPNQKEMLRALAKAERNNQALLQWRREETKKQWTPEFREKRKVAYNRTYLAKALKVLHEIWRESGVVDEWKYIKLRKDRKDRSLMRLQTVASRFFDGDWSKLQEAIVNYNHRIKEIVPLSERIDVYDIEVPQTHNFALASGVFVHNSSKQGRDRRTQAVLPLKGKILNVERARLDKILGFAEIKALVIALGTGIAESFNISKLRYHKVIIATDADVDGAHIRTLLLTLFFRYFKQLIDGGYIYIAKPPLYKIKRGKEFYYFYSDEEKNAFLKKEGIEVREVEEGEGNEEETEVEADAPETDTKRSTLNTKRSLRVSIQRYKGLGEMNPEELWETTMDPGKRTLKRVTIEDAQEADKIFDILMGEDVPSRKSFIQSNATKATLDI</sequence>
<dbReference type="Pfam" id="PF00204">
    <property type="entry name" value="DNA_gyraseB"/>
    <property type="match status" value="1"/>
</dbReference>
<dbReference type="EC" id="5.6.2.2" evidence="4"/>
<dbReference type="GO" id="GO:0046872">
    <property type="term" value="F:metal ion binding"/>
    <property type="evidence" value="ECO:0007669"/>
    <property type="project" value="UniProtKB-KW"/>
</dbReference>
<dbReference type="Pfam" id="PF14890">
    <property type="entry name" value="Intein_splicing"/>
    <property type="match status" value="1"/>
</dbReference>
<dbReference type="GO" id="GO:0003677">
    <property type="term" value="F:DNA binding"/>
    <property type="evidence" value="ECO:0007669"/>
    <property type="project" value="UniProtKB-KW"/>
</dbReference>
<dbReference type="InterPro" id="IPR006141">
    <property type="entry name" value="Intein_N"/>
</dbReference>
<dbReference type="Gene3D" id="3.30.230.10">
    <property type="match status" value="1"/>
</dbReference>
<dbReference type="PRINTS" id="PR00418">
    <property type="entry name" value="TPI2FAMILY"/>
</dbReference>
<dbReference type="InterPro" id="IPR018522">
    <property type="entry name" value="TopoIIA_CS"/>
</dbReference>
<proteinExistence type="inferred from homology"/>
<feature type="compositionally biased region" description="Acidic residues" evidence="12">
    <location>
        <begin position="1030"/>
        <end position="1047"/>
    </location>
</feature>
<dbReference type="InterPro" id="IPR036890">
    <property type="entry name" value="HATPase_C_sf"/>
</dbReference>
<accession>A0A1G2ME87</accession>
<dbReference type="Pfam" id="PF01751">
    <property type="entry name" value="Toprim"/>
    <property type="match status" value="1"/>
</dbReference>
<dbReference type="PANTHER" id="PTHR45866">
    <property type="entry name" value="DNA GYRASE/TOPOISOMERASE SUBUNIT B"/>
    <property type="match status" value="1"/>
</dbReference>
<dbReference type="PROSITE" id="PS50880">
    <property type="entry name" value="TOPRIM"/>
    <property type="match status" value="1"/>
</dbReference>
<dbReference type="PROSITE" id="PS50817">
    <property type="entry name" value="INTEIN_N_TER"/>
    <property type="match status" value="1"/>
</dbReference>
<keyword evidence="7" id="KW-0067">ATP-binding</keyword>
<dbReference type="SMART" id="SM00306">
    <property type="entry name" value="HintN"/>
    <property type="match status" value="1"/>
</dbReference>
<evidence type="ECO:0000256" key="7">
    <source>
        <dbReference type="ARBA" id="ARBA00022840"/>
    </source>
</evidence>
<evidence type="ECO:0000256" key="12">
    <source>
        <dbReference type="SAM" id="MobiDB-lite"/>
    </source>
</evidence>
<evidence type="ECO:0000259" key="13">
    <source>
        <dbReference type="PROSITE" id="PS50880"/>
    </source>
</evidence>
<dbReference type="SUPFAM" id="SSF56719">
    <property type="entry name" value="Type II DNA topoisomerase"/>
    <property type="match status" value="2"/>
</dbReference>
<dbReference type="SUPFAM" id="SSF51294">
    <property type="entry name" value="Hedgehog/intein (Hint) domain"/>
    <property type="match status" value="1"/>
</dbReference>
<dbReference type="SUPFAM" id="SSF55874">
    <property type="entry name" value="ATPase domain of HSP90 chaperone/DNA topoisomerase II/histidine kinase"/>
    <property type="match status" value="1"/>
</dbReference>
<dbReference type="CDD" id="cd16928">
    <property type="entry name" value="HATPase_GyrB-like"/>
    <property type="match status" value="1"/>
</dbReference>
<evidence type="ECO:0000313" key="15">
    <source>
        <dbReference type="Proteomes" id="UP000176493"/>
    </source>
</evidence>
<dbReference type="EMBL" id="MHRJ01000029">
    <property type="protein sequence ID" value="OHA22225.1"/>
    <property type="molecule type" value="Genomic_DNA"/>
</dbReference>
<dbReference type="InterPro" id="IPR020568">
    <property type="entry name" value="Ribosomal_Su5_D2-typ_SF"/>
</dbReference>
<dbReference type="SMART" id="SM00387">
    <property type="entry name" value="HATPase_c"/>
    <property type="match status" value="1"/>
</dbReference>
<feature type="region of interest" description="Disordered" evidence="12">
    <location>
        <begin position="1029"/>
        <end position="1050"/>
    </location>
</feature>
<keyword evidence="11" id="KW-0413">Isomerase</keyword>
<evidence type="ECO:0000256" key="3">
    <source>
        <dbReference type="ARBA" id="ARBA00010708"/>
    </source>
</evidence>
<evidence type="ECO:0000256" key="10">
    <source>
        <dbReference type="ARBA" id="ARBA00023125"/>
    </source>
</evidence>
<reference evidence="14 15" key="1">
    <citation type="journal article" date="2016" name="Nat. Commun.">
        <title>Thousands of microbial genomes shed light on interconnected biogeochemical processes in an aquifer system.</title>
        <authorList>
            <person name="Anantharaman K."/>
            <person name="Brown C.T."/>
            <person name="Hug L.A."/>
            <person name="Sharon I."/>
            <person name="Castelle C.J."/>
            <person name="Probst A.J."/>
            <person name="Thomas B.C."/>
            <person name="Singh A."/>
            <person name="Wilkins M.J."/>
            <person name="Karaoz U."/>
            <person name="Brodie E.L."/>
            <person name="Williams K.H."/>
            <person name="Hubbard S.S."/>
            <person name="Banfield J.F."/>
        </authorList>
    </citation>
    <scope>NUCLEOTIDE SEQUENCE [LARGE SCALE GENOMIC DNA]</scope>
</reference>
<dbReference type="NCBIfam" id="TIGR01445">
    <property type="entry name" value="intein_Nterm"/>
    <property type="match status" value="1"/>
</dbReference>
<evidence type="ECO:0000256" key="8">
    <source>
        <dbReference type="ARBA" id="ARBA00022842"/>
    </source>
</evidence>
<comment type="cofactor">
    <cofactor evidence="2">
        <name>Mg(2+)</name>
        <dbReference type="ChEBI" id="CHEBI:18420"/>
    </cofactor>
</comment>
<dbReference type="Pfam" id="PF00986">
    <property type="entry name" value="DNA_gyraseB_C"/>
    <property type="match status" value="1"/>
</dbReference>
<dbReference type="CDD" id="cd00081">
    <property type="entry name" value="Hint"/>
    <property type="match status" value="2"/>
</dbReference>
<dbReference type="InterPro" id="IPR002288">
    <property type="entry name" value="DNA_gyrase_B_C"/>
</dbReference>
<evidence type="ECO:0000256" key="2">
    <source>
        <dbReference type="ARBA" id="ARBA00001946"/>
    </source>
</evidence>
<feature type="domain" description="Toprim" evidence="13">
    <location>
        <begin position="882"/>
        <end position="996"/>
    </location>
</feature>
<gene>
    <name evidence="14" type="ORF">A2W52_03030</name>
</gene>
<evidence type="ECO:0000256" key="11">
    <source>
        <dbReference type="ARBA" id="ARBA00023235"/>
    </source>
</evidence>
<dbReference type="Gene3D" id="3.30.565.10">
    <property type="entry name" value="Histidine kinase-like ATPase, C-terminal domain"/>
    <property type="match status" value="1"/>
</dbReference>
<dbReference type="SMART" id="SM00433">
    <property type="entry name" value="TOP2c"/>
    <property type="match status" value="1"/>
</dbReference>
<comment type="catalytic activity">
    <reaction evidence="1">
        <text>ATP-dependent breakage, passage and rejoining of double-stranded DNA.</text>
        <dbReference type="EC" id="5.6.2.2"/>
    </reaction>
</comment>
<keyword evidence="9" id="KW-0799">Topoisomerase</keyword>
<evidence type="ECO:0000256" key="4">
    <source>
        <dbReference type="ARBA" id="ARBA00012895"/>
    </source>
</evidence>
<keyword evidence="5" id="KW-0479">Metal-binding</keyword>
<dbReference type="GO" id="GO:0005524">
    <property type="term" value="F:ATP binding"/>
    <property type="evidence" value="ECO:0007669"/>
    <property type="project" value="UniProtKB-KW"/>
</dbReference>
<keyword evidence="6" id="KW-0547">Nucleotide-binding</keyword>
<dbReference type="SMART" id="SM00305">
    <property type="entry name" value="HintC"/>
    <property type="match status" value="1"/>
</dbReference>
<dbReference type="PROSITE" id="PS50818">
    <property type="entry name" value="INTEIN_C_TER"/>
    <property type="match status" value="1"/>
</dbReference>
<evidence type="ECO:0000256" key="5">
    <source>
        <dbReference type="ARBA" id="ARBA00022723"/>
    </source>
</evidence>
<name>A0A1G2ME87_9BACT</name>
<feature type="region of interest" description="Disordered" evidence="12">
    <location>
        <begin position="1"/>
        <end position="21"/>
    </location>
</feature>
<dbReference type="FunFam" id="3.30.565.10:FF:000002">
    <property type="entry name" value="DNA gyrase subunit B"/>
    <property type="match status" value="1"/>
</dbReference>
<dbReference type="InterPro" id="IPR013506">
    <property type="entry name" value="Topo_IIA_bsu_dom2"/>
</dbReference>
<dbReference type="PROSITE" id="PS00177">
    <property type="entry name" value="TOPOISOMERASE_II"/>
    <property type="match status" value="1"/>
</dbReference>
<protein>
    <recommendedName>
        <fullName evidence="4">DNA topoisomerase (ATP-hydrolyzing)</fullName>
        <ecNumber evidence="4">5.6.2.2</ecNumber>
    </recommendedName>
</protein>
<evidence type="ECO:0000256" key="6">
    <source>
        <dbReference type="ARBA" id="ARBA00022741"/>
    </source>
</evidence>
<dbReference type="PANTHER" id="PTHR45866:SF1">
    <property type="entry name" value="DNA GYRASE SUBUNIT B, MITOCHONDRIAL"/>
    <property type="match status" value="1"/>
</dbReference>
<dbReference type="GO" id="GO:0006265">
    <property type="term" value="P:DNA topological change"/>
    <property type="evidence" value="ECO:0007669"/>
    <property type="project" value="InterPro"/>
</dbReference>
<dbReference type="SUPFAM" id="SSF54211">
    <property type="entry name" value="Ribosomal protein S5 domain 2-like"/>
    <property type="match status" value="1"/>
</dbReference>
<keyword evidence="8" id="KW-0460">Magnesium</keyword>
<comment type="similarity">
    <text evidence="3">Belongs to the type II topoisomerase GyrB family.</text>
</comment>
<dbReference type="Gene3D" id="2.170.16.10">
    <property type="entry name" value="Hedgehog/Intein (Hint) domain"/>
    <property type="match status" value="1"/>
</dbReference>
<dbReference type="InterPro" id="IPR003587">
    <property type="entry name" value="Hint_dom_N"/>
</dbReference>
<dbReference type="InterPro" id="IPR001241">
    <property type="entry name" value="Topo_IIA"/>
</dbReference>
<dbReference type="GO" id="GO:0016539">
    <property type="term" value="P:intein-mediated protein splicing"/>
    <property type="evidence" value="ECO:0007669"/>
    <property type="project" value="InterPro"/>
</dbReference>
<dbReference type="InterPro" id="IPR006171">
    <property type="entry name" value="TOPRIM_dom"/>
</dbReference>
<dbReference type="InterPro" id="IPR036844">
    <property type="entry name" value="Hint_dom_sf"/>
</dbReference>
<dbReference type="InterPro" id="IPR000565">
    <property type="entry name" value="Topo_IIA_B"/>
</dbReference>
<dbReference type="PRINTS" id="PR01159">
    <property type="entry name" value="DNAGYRASEB"/>
</dbReference>
<dbReference type="InterPro" id="IPR013759">
    <property type="entry name" value="Topo_IIA_B_C"/>
</dbReference>
<evidence type="ECO:0000313" key="14">
    <source>
        <dbReference type="EMBL" id="OHA22225.1"/>
    </source>
</evidence>
<evidence type="ECO:0000256" key="1">
    <source>
        <dbReference type="ARBA" id="ARBA00000185"/>
    </source>
</evidence>
<comment type="caution">
    <text evidence="14">The sequence shown here is derived from an EMBL/GenBank/DDBJ whole genome shotgun (WGS) entry which is preliminary data.</text>
</comment>
<dbReference type="GO" id="GO:0003918">
    <property type="term" value="F:DNA topoisomerase type II (double strand cut, ATP-hydrolyzing) activity"/>
    <property type="evidence" value="ECO:0007669"/>
    <property type="project" value="UniProtKB-EC"/>
</dbReference>
<organism evidence="14 15">
    <name type="scientific">Candidatus Taylorbacteria bacterium RIFCSPHIGHO2_02_49_25</name>
    <dbReference type="NCBI Taxonomy" id="1802305"/>
    <lineage>
        <taxon>Bacteria</taxon>
        <taxon>Candidatus Tayloriibacteriota</taxon>
    </lineage>
</organism>
<dbReference type="NCBIfam" id="TIGR01443">
    <property type="entry name" value="intein_Cterm"/>
    <property type="match status" value="1"/>
</dbReference>
<dbReference type="CDD" id="cd00822">
    <property type="entry name" value="TopoII_Trans_DNA_gyrase"/>
    <property type="match status" value="1"/>
</dbReference>
<dbReference type="Pfam" id="PF02518">
    <property type="entry name" value="HATPase_c"/>
    <property type="match status" value="1"/>
</dbReference>
<dbReference type="Proteomes" id="UP000176493">
    <property type="component" value="Unassembled WGS sequence"/>
</dbReference>